<name>A0A0C3FZH6_PILCF</name>
<evidence type="ECO:0000256" key="1">
    <source>
        <dbReference type="ARBA" id="ARBA00004477"/>
    </source>
</evidence>
<dbReference type="OrthoDB" id="3990054at2759"/>
<sequence>MEADHKRVRAREPDNVPAIFAAPLHFSSNQVSEMARYIKPVVPQLIALSVCLLLVPLVVLLSLYAGWFVWRNVAVGWEAPVYLQYGDGLPPYAEIQLPSLIAQQPYAISLRLAVPATESNYALGNFMTTLTLSSSSNKTLASIRRPSITVPASHSFWTRRSDVVDITVPLFSFFVPGTSHVLAKLELGRRDGWKSLGEGHGLELSVLSASLQGGVQLEGLRGLVTRFPLFSAVISCVIFFIISLLVIAGFFVPALQRTRKHIPTQSQPHTPHTQRQREKQRGGLSDDSEDYIDDDEAKSWRRSVSSGRIRPPLAFDADVKAEAPGSIIPEAPAGSSSTSGTPLRRRRSRLSQSLAEEDS</sequence>
<dbReference type="AlphaFoldDB" id="A0A0C3FZH6"/>
<keyword evidence="10" id="KW-1185">Reference proteome</keyword>
<evidence type="ECO:0000313" key="10">
    <source>
        <dbReference type="Proteomes" id="UP000054166"/>
    </source>
</evidence>
<keyword evidence="4 8" id="KW-1133">Transmembrane helix</keyword>
<evidence type="ECO:0000313" key="9">
    <source>
        <dbReference type="EMBL" id="KIM85124.1"/>
    </source>
</evidence>
<feature type="compositionally biased region" description="Acidic residues" evidence="7">
    <location>
        <begin position="286"/>
        <end position="296"/>
    </location>
</feature>
<evidence type="ECO:0000256" key="2">
    <source>
        <dbReference type="ARBA" id="ARBA00022692"/>
    </source>
</evidence>
<evidence type="ECO:0008006" key="11">
    <source>
        <dbReference type="Google" id="ProtNLM"/>
    </source>
</evidence>
<feature type="transmembrane region" description="Helical" evidence="8">
    <location>
        <begin position="45"/>
        <end position="70"/>
    </location>
</feature>
<dbReference type="InterPro" id="IPR009617">
    <property type="entry name" value="Seipin"/>
</dbReference>
<keyword evidence="3" id="KW-0256">Endoplasmic reticulum</keyword>
<feature type="compositionally biased region" description="Polar residues" evidence="7">
    <location>
        <begin position="263"/>
        <end position="273"/>
    </location>
</feature>
<feature type="transmembrane region" description="Helical" evidence="8">
    <location>
        <begin position="229"/>
        <end position="252"/>
    </location>
</feature>
<feature type="region of interest" description="Disordered" evidence="7">
    <location>
        <begin position="261"/>
        <end position="304"/>
    </location>
</feature>
<keyword evidence="2 8" id="KW-0812">Transmembrane</keyword>
<proteinExistence type="predicted"/>
<dbReference type="GO" id="GO:0006629">
    <property type="term" value="P:lipid metabolic process"/>
    <property type="evidence" value="ECO:0007669"/>
    <property type="project" value="UniProtKB-KW"/>
</dbReference>
<reference evidence="9 10" key="1">
    <citation type="submission" date="2014-04" db="EMBL/GenBank/DDBJ databases">
        <authorList>
            <consortium name="DOE Joint Genome Institute"/>
            <person name="Kuo A."/>
            <person name="Tarkka M."/>
            <person name="Buscot F."/>
            <person name="Kohler A."/>
            <person name="Nagy L.G."/>
            <person name="Floudas D."/>
            <person name="Copeland A."/>
            <person name="Barry K.W."/>
            <person name="Cichocki N."/>
            <person name="Veneault-Fourrey C."/>
            <person name="LaButti K."/>
            <person name="Lindquist E.A."/>
            <person name="Lipzen A."/>
            <person name="Lundell T."/>
            <person name="Morin E."/>
            <person name="Murat C."/>
            <person name="Sun H."/>
            <person name="Tunlid A."/>
            <person name="Henrissat B."/>
            <person name="Grigoriev I.V."/>
            <person name="Hibbett D.S."/>
            <person name="Martin F."/>
            <person name="Nordberg H.P."/>
            <person name="Cantor M.N."/>
            <person name="Hua S.X."/>
        </authorList>
    </citation>
    <scope>NUCLEOTIDE SEQUENCE [LARGE SCALE GENOMIC DNA]</scope>
    <source>
        <strain evidence="9 10">F 1598</strain>
    </source>
</reference>
<evidence type="ECO:0000256" key="4">
    <source>
        <dbReference type="ARBA" id="ARBA00022989"/>
    </source>
</evidence>
<dbReference type="Proteomes" id="UP000054166">
    <property type="component" value="Unassembled WGS sequence"/>
</dbReference>
<keyword evidence="6 8" id="KW-0472">Membrane</keyword>
<evidence type="ECO:0000256" key="3">
    <source>
        <dbReference type="ARBA" id="ARBA00022824"/>
    </source>
</evidence>
<organism evidence="9 10">
    <name type="scientific">Piloderma croceum (strain F 1598)</name>
    <dbReference type="NCBI Taxonomy" id="765440"/>
    <lineage>
        <taxon>Eukaryota</taxon>
        <taxon>Fungi</taxon>
        <taxon>Dikarya</taxon>
        <taxon>Basidiomycota</taxon>
        <taxon>Agaricomycotina</taxon>
        <taxon>Agaricomycetes</taxon>
        <taxon>Agaricomycetidae</taxon>
        <taxon>Atheliales</taxon>
        <taxon>Atheliaceae</taxon>
        <taxon>Piloderma</taxon>
    </lineage>
</organism>
<dbReference type="HOGENOM" id="CLU_064559_0_0_1"/>
<dbReference type="EMBL" id="KN832985">
    <property type="protein sequence ID" value="KIM85124.1"/>
    <property type="molecule type" value="Genomic_DNA"/>
</dbReference>
<dbReference type="PANTHER" id="PTHR21212">
    <property type="entry name" value="BERNARDINELLI-SEIP CONGENITAL LIPODYSTROPHY 2 HOMOLOG BSCL2 PROTEIN"/>
    <property type="match status" value="1"/>
</dbReference>
<dbReference type="GO" id="GO:0005789">
    <property type="term" value="C:endoplasmic reticulum membrane"/>
    <property type="evidence" value="ECO:0007669"/>
    <property type="project" value="UniProtKB-SubCell"/>
</dbReference>
<keyword evidence="5" id="KW-0443">Lipid metabolism</keyword>
<dbReference type="STRING" id="765440.A0A0C3FZH6"/>
<gene>
    <name evidence="9" type="ORF">PILCRDRAFT_817105</name>
</gene>
<evidence type="ECO:0000256" key="7">
    <source>
        <dbReference type="SAM" id="MobiDB-lite"/>
    </source>
</evidence>
<evidence type="ECO:0000256" key="8">
    <source>
        <dbReference type="SAM" id="Phobius"/>
    </source>
</evidence>
<dbReference type="CDD" id="cd23995">
    <property type="entry name" value="Seipin_BSCL2_like"/>
    <property type="match status" value="1"/>
</dbReference>
<dbReference type="InParanoid" id="A0A0C3FZH6"/>
<accession>A0A0C3FZH6</accession>
<comment type="subcellular location">
    <subcellularLocation>
        <location evidence="1">Endoplasmic reticulum membrane</location>
        <topology evidence="1">Multi-pass membrane protein</topology>
    </subcellularLocation>
</comment>
<evidence type="ECO:0000256" key="6">
    <source>
        <dbReference type="ARBA" id="ARBA00023136"/>
    </source>
</evidence>
<reference evidence="10" key="2">
    <citation type="submission" date="2015-01" db="EMBL/GenBank/DDBJ databases">
        <title>Evolutionary Origins and Diversification of the Mycorrhizal Mutualists.</title>
        <authorList>
            <consortium name="DOE Joint Genome Institute"/>
            <consortium name="Mycorrhizal Genomics Consortium"/>
            <person name="Kohler A."/>
            <person name="Kuo A."/>
            <person name="Nagy L.G."/>
            <person name="Floudas D."/>
            <person name="Copeland A."/>
            <person name="Barry K.W."/>
            <person name="Cichocki N."/>
            <person name="Veneault-Fourrey C."/>
            <person name="LaButti K."/>
            <person name="Lindquist E.A."/>
            <person name="Lipzen A."/>
            <person name="Lundell T."/>
            <person name="Morin E."/>
            <person name="Murat C."/>
            <person name="Riley R."/>
            <person name="Ohm R."/>
            <person name="Sun H."/>
            <person name="Tunlid A."/>
            <person name="Henrissat B."/>
            <person name="Grigoriev I.V."/>
            <person name="Hibbett D.S."/>
            <person name="Martin F."/>
        </authorList>
    </citation>
    <scope>NUCLEOTIDE SEQUENCE [LARGE SCALE GENOMIC DNA]</scope>
    <source>
        <strain evidence="10">F 1598</strain>
    </source>
</reference>
<dbReference type="Pfam" id="PF06775">
    <property type="entry name" value="Seipin"/>
    <property type="match status" value="1"/>
</dbReference>
<protein>
    <recommendedName>
        <fullName evidence="11">Seipin</fullName>
    </recommendedName>
</protein>
<evidence type="ECO:0000256" key="5">
    <source>
        <dbReference type="ARBA" id="ARBA00023098"/>
    </source>
</evidence>
<dbReference type="PANTHER" id="PTHR21212:SF0">
    <property type="entry name" value="SEIPIN"/>
    <property type="match status" value="1"/>
</dbReference>
<feature type="region of interest" description="Disordered" evidence="7">
    <location>
        <begin position="324"/>
        <end position="359"/>
    </location>
</feature>
<dbReference type="GO" id="GO:0140042">
    <property type="term" value="P:lipid droplet formation"/>
    <property type="evidence" value="ECO:0007669"/>
    <property type="project" value="UniProtKB-ARBA"/>
</dbReference>